<feature type="compositionally biased region" description="Pro residues" evidence="1">
    <location>
        <begin position="462"/>
        <end position="480"/>
    </location>
</feature>
<organism evidence="3 4">
    <name type="scientific">Paeniglutamicibacter kerguelensis</name>
    <dbReference type="NCBI Taxonomy" id="254788"/>
    <lineage>
        <taxon>Bacteria</taxon>
        <taxon>Bacillati</taxon>
        <taxon>Actinomycetota</taxon>
        <taxon>Actinomycetes</taxon>
        <taxon>Micrococcales</taxon>
        <taxon>Micrococcaceae</taxon>
        <taxon>Paeniglutamicibacter</taxon>
    </lineage>
</organism>
<feature type="domain" description="DUF222" evidence="2">
    <location>
        <begin position="90"/>
        <end position="337"/>
    </location>
</feature>
<dbReference type="EMBL" id="JAGIOF010000001">
    <property type="protein sequence ID" value="MBP2386478.1"/>
    <property type="molecule type" value="Genomic_DNA"/>
</dbReference>
<feature type="region of interest" description="Disordered" evidence="1">
    <location>
        <begin position="453"/>
        <end position="480"/>
    </location>
</feature>
<accession>A0ABS4XDJ6</accession>
<gene>
    <name evidence="3" type="ORF">JOF47_001989</name>
</gene>
<keyword evidence="4" id="KW-1185">Reference proteome</keyword>
<evidence type="ECO:0000259" key="2">
    <source>
        <dbReference type="Pfam" id="PF02720"/>
    </source>
</evidence>
<evidence type="ECO:0000313" key="4">
    <source>
        <dbReference type="Proteomes" id="UP001296993"/>
    </source>
</evidence>
<protein>
    <recommendedName>
        <fullName evidence="2">DUF222 domain-containing protein</fullName>
    </recommendedName>
</protein>
<evidence type="ECO:0000313" key="3">
    <source>
        <dbReference type="EMBL" id="MBP2386478.1"/>
    </source>
</evidence>
<evidence type="ECO:0000256" key="1">
    <source>
        <dbReference type="SAM" id="MobiDB-lite"/>
    </source>
</evidence>
<dbReference type="InterPro" id="IPR003870">
    <property type="entry name" value="DUF222"/>
</dbReference>
<sequence>MFEDFEDESSNPESLPVEQAGETILGHRPIGHAPESPVTIRNCGALQRDEALEFIESVTEALGYFPPAVDEAAGFARIAALEELKSSASATQSVEAKAAEEAVISRHEAEGKYQANPNRGTGAEVALARGESQCFGPQFLAYSRSMLEHMPHTFAALRRGKIKENRSMVIVRETCELDPMVQEIIDRELAGRPGSLKGVGTRELTARVKRLTLAFDNTVEMNKSSEALRKRFISVRVVPGGFMRISGSLPMEQGVAFNEALAAAAAKKRPQEDRRTNMQVKVDTLVERVTGQSPANGTPLLVNLVMTDRTLMQGDSEPAYLSGYGTIPAGYARYLVTGDSNLSPKGSKAQVWIRRLFTAPSSGELVAMESSKRILPKQLKRMIAVRDQFCRTPYCDAPIRHYDHVQQVAMGGRTSAVNGDGRCAWCNYTKETEGWRERVVSGPRHTIEITTPSGQVFLSTAPPLPGTPESPALPPPLDSC</sequence>
<reference evidence="3 4" key="1">
    <citation type="submission" date="2021-03" db="EMBL/GenBank/DDBJ databases">
        <title>Sequencing the genomes of 1000 actinobacteria strains.</title>
        <authorList>
            <person name="Klenk H.-P."/>
        </authorList>
    </citation>
    <scope>NUCLEOTIDE SEQUENCE [LARGE SCALE GENOMIC DNA]</scope>
    <source>
        <strain evidence="3 4">DSM 15797</strain>
    </source>
</reference>
<dbReference type="Pfam" id="PF02720">
    <property type="entry name" value="DUF222"/>
    <property type="match status" value="1"/>
</dbReference>
<proteinExistence type="predicted"/>
<dbReference type="RefSeq" id="WP_209997382.1">
    <property type="nucleotide sequence ID" value="NZ_BAAAJY010000002.1"/>
</dbReference>
<dbReference type="Proteomes" id="UP001296993">
    <property type="component" value="Unassembled WGS sequence"/>
</dbReference>
<name>A0ABS4XDJ6_9MICC</name>
<comment type="caution">
    <text evidence="3">The sequence shown here is derived from an EMBL/GenBank/DDBJ whole genome shotgun (WGS) entry which is preliminary data.</text>
</comment>